<name>D3DFH8_HYDTT</name>
<proteinExistence type="inferred from homology"/>
<feature type="active site" evidence="6">
    <location>
        <position position="8"/>
    </location>
</feature>
<keyword evidence="5 6" id="KW-0067">ATP-binding</keyword>
<dbReference type="PIRSF" id="PIRSF010376">
    <property type="entry name" value="IspE"/>
    <property type="match status" value="1"/>
</dbReference>
<dbReference type="PANTHER" id="PTHR43527:SF2">
    <property type="entry name" value="4-DIPHOSPHOCYTIDYL-2-C-METHYL-D-ERYTHRITOL KINASE, CHLOROPLASTIC"/>
    <property type="match status" value="1"/>
</dbReference>
<keyword evidence="3 6" id="KW-0547">Nucleotide-binding</keyword>
<feature type="active site" evidence="6">
    <location>
        <position position="129"/>
    </location>
</feature>
<dbReference type="AlphaFoldDB" id="D3DFH8"/>
<dbReference type="Gene3D" id="3.30.70.890">
    <property type="entry name" value="GHMP kinase, C-terminal domain"/>
    <property type="match status" value="1"/>
</dbReference>
<dbReference type="GO" id="GO:0016114">
    <property type="term" value="P:terpenoid biosynthetic process"/>
    <property type="evidence" value="ECO:0007669"/>
    <property type="project" value="UniProtKB-UniRule"/>
</dbReference>
<dbReference type="SUPFAM" id="SSF54211">
    <property type="entry name" value="Ribosomal protein S5 domain 2-like"/>
    <property type="match status" value="1"/>
</dbReference>
<dbReference type="GO" id="GO:0019288">
    <property type="term" value="P:isopentenyl diphosphate biosynthetic process, methylerythritol 4-phosphate pathway"/>
    <property type="evidence" value="ECO:0007669"/>
    <property type="project" value="UniProtKB-UniRule"/>
</dbReference>
<dbReference type="InterPro" id="IPR020568">
    <property type="entry name" value="Ribosomal_Su5_D2-typ_SF"/>
</dbReference>
<keyword evidence="4 6" id="KW-0418">Kinase</keyword>
<dbReference type="KEGG" id="hte:Hydth_0114"/>
<dbReference type="InterPro" id="IPR014721">
    <property type="entry name" value="Ribsml_uS5_D2-typ_fold_subgr"/>
</dbReference>
<comment type="catalytic activity">
    <reaction evidence="6">
        <text>4-CDP-2-C-methyl-D-erythritol + ATP = 4-CDP-2-C-methyl-D-erythritol 2-phosphate + ADP + H(+)</text>
        <dbReference type="Rhea" id="RHEA:18437"/>
        <dbReference type="ChEBI" id="CHEBI:15378"/>
        <dbReference type="ChEBI" id="CHEBI:30616"/>
        <dbReference type="ChEBI" id="CHEBI:57823"/>
        <dbReference type="ChEBI" id="CHEBI:57919"/>
        <dbReference type="ChEBI" id="CHEBI:456216"/>
        <dbReference type="EC" id="2.7.1.148"/>
    </reaction>
</comment>
<protein>
    <recommendedName>
        <fullName evidence="1 6">4-diphosphocytidyl-2-C-methyl-D-erythritol kinase</fullName>
        <shortName evidence="6">CMK</shortName>
        <ecNumber evidence="6">2.7.1.148</ecNumber>
    </recommendedName>
    <alternativeName>
        <fullName evidence="6">4-(cytidine-5'-diphospho)-2-C-methyl-D-erythritol kinase</fullName>
    </alternativeName>
</protein>
<dbReference type="NCBIfam" id="TIGR00154">
    <property type="entry name" value="ispE"/>
    <property type="match status" value="1"/>
</dbReference>
<dbReference type="Pfam" id="PF00288">
    <property type="entry name" value="GHMP_kinases_N"/>
    <property type="match status" value="1"/>
</dbReference>
<evidence type="ECO:0000256" key="5">
    <source>
        <dbReference type="ARBA" id="ARBA00022840"/>
    </source>
</evidence>
<reference evidence="8 9" key="1">
    <citation type="journal article" date="2010" name="J. Bacteriol.">
        <title>Complete genome sequence of the thermophilic, obligately chemolithoautotrophic hydrogen-oxidizing bacterium Hydrogenobacter thermophilus TK-6.</title>
        <authorList>
            <person name="Arai H."/>
            <person name="Kanbe H."/>
            <person name="Ishii M."/>
            <person name="Igarashi Y."/>
        </authorList>
    </citation>
    <scope>NUCLEOTIDE SEQUENCE [LARGE SCALE GENOMIC DNA]</scope>
    <source>
        <strain evidence="9">DSM 6534 / IAM 12695 / TK-6 [Tokyo]</strain>
    </source>
</reference>
<evidence type="ECO:0000256" key="2">
    <source>
        <dbReference type="ARBA" id="ARBA00022679"/>
    </source>
</evidence>
<keyword evidence="6" id="KW-0414">Isoprene biosynthesis</keyword>
<dbReference type="PATRIC" id="fig|608538.5.peg.115"/>
<evidence type="ECO:0000256" key="1">
    <source>
        <dbReference type="ARBA" id="ARBA00017473"/>
    </source>
</evidence>
<dbReference type="Proteomes" id="UP000002574">
    <property type="component" value="Chromosome"/>
</dbReference>
<evidence type="ECO:0000256" key="4">
    <source>
        <dbReference type="ARBA" id="ARBA00022777"/>
    </source>
</evidence>
<dbReference type="EC" id="2.7.1.148" evidence="6"/>
<dbReference type="InterPro" id="IPR006204">
    <property type="entry name" value="GHMP_kinase_N_dom"/>
</dbReference>
<dbReference type="eggNOG" id="COG1947">
    <property type="taxonomic scope" value="Bacteria"/>
</dbReference>
<dbReference type="Gene3D" id="3.30.230.10">
    <property type="match status" value="1"/>
</dbReference>
<dbReference type="InterPro" id="IPR036554">
    <property type="entry name" value="GHMP_kinase_C_sf"/>
</dbReference>
<dbReference type="NCBIfam" id="NF011205">
    <property type="entry name" value="PRK14611.1"/>
    <property type="match status" value="1"/>
</dbReference>
<dbReference type="InterPro" id="IPR004424">
    <property type="entry name" value="IspE"/>
</dbReference>
<dbReference type="GO" id="GO:0050515">
    <property type="term" value="F:4-(cytidine 5'-diphospho)-2-C-methyl-D-erythritol kinase activity"/>
    <property type="evidence" value="ECO:0007669"/>
    <property type="project" value="UniProtKB-UniRule"/>
</dbReference>
<dbReference type="GO" id="GO:0005524">
    <property type="term" value="F:ATP binding"/>
    <property type="evidence" value="ECO:0007669"/>
    <property type="project" value="UniProtKB-UniRule"/>
</dbReference>
<gene>
    <name evidence="6 8" type="primary">ispE</name>
    <name evidence="8" type="ordered locus">HTH_0113</name>
</gene>
<keyword evidence="9" id="KW-1185">Reference proteome</keyword>
<evidence type="ECO:0000259" key="7">
    <source>
        <dbReference type="Pfam" id="PF00288"/>
    </source>
</evidence>
<dbReference type="RefSeq" id="WP_012962763.1">
    <property type="nucleotide sequence ID" value="NC_013799.1"/>
</dbReference>
<dbReference type="UniPathway" id="UPA00056">
    <property type="reaction ID" value="UER00094"/>
</dbReference>
<dbReference type="PANTHER" id="PTHR43527">
    <property type="entry name" value="4-DIPHOSPHOCYTIDYL-2-C-METHYL-D-ERYTHRITOL KINASE, CHLOROPLASTIC"/>
    <property type="match status" value="1"/>
</dbReference>
<evidence type="ECO:0000313" key="8">
    <source>
        <dbReference type="EMBL" id="BAI68580.1"/>
    </source>
</evidence>
<dbReference type="OrthoDB" id="9809438at2"/>
<evidence type="ECO:0000313" key="9">
    <source>
        <dbReference type="Proteomes" id="UP000002574"/>
    </source>
</evidence>
<dbReference type="HAMAP" id="MF_00061">
    <property type="entry name" value="IspE"/>
    <property type="match status" value="1"/>
</dbReference>
<comment type="function">
    <text evidence="6">Catalyzes the phosphorylation of the position 2 hydroxy group of 4-diphosphocytidyl-2C-methyl-D-erythritol.</text>
</comment>
<comment type="similarity">
    <text evidence="6">Belongs to the GHMP kinase family. IspE subfamily.</text>
</comment>
<dbReference type="EMBL" id="AP011112">
    <property type="protein sequence ID" value="BAI68580.1"/>
    <property type="molecule type" value="Genomic_DNA"/>
</dbReference>
<organism evidence="8 9">
    <name type="scientific">Hydrogenobacter thermophilus (strain DSM 6534 / IAM 12695 / TK-6)</name>
    <dbReference type="NCBI Taxonomy" id="608538"/>
    <lineage>
        <taxon>Bacteria</taxon>
        <taxon>Pseudomonadati</taxon>
        <taxon>Aquificota</taxon>
        <taxon>Aquificia</taxon>
        <taxon>Aquificales</taxon>
        <taxon>Aquificaceae</taxon>
        <taxon>Hydrogenobacter</taxon>
    </lineage>
</organism>
<feature type="binding site" evidence="6">
    <location>
        <begin position="87"/>
        <end position="97"/>
    </location>
    <ligand>
        <name>ATP</name>
        <dbReference type="ChEBI" id="CHEBI:30616"/>
    </ligand>
</feature>
<sequence>MRVLSPAKVNLGLWLLGRRADGYHEIFTIYQAVSLFDEIFIKEGPLKVETSSLIPQEKNLVYKALRLMEKYLGRDIDFSIYIKKNIPEGAGLGGGSSNCATVLKVVNQLLGEPLSVEDLENIAKEVSSDAVFFLYGGTAVGRGRGDVVEPIKHLDLKITLVYPNVVASTRRVYSAVRDASLTDKIEDDKIISCLLEGKFEVLENTLGQVAMELFPEIKEAYRFLEYLGYRPVVSGSGSCVFYIGEASEQVKKGAALRGWRLYEVKSYNGV</sequence>
<dbReference type="KEGG" id="hth:HTH_0113"/>
<accession>D3DFH8</accession>
<keyword evidence="2 6" id="KW-0808">Transferase</keyword>
<evidence type="ECO:0000256" key="3">
    <source>
        <dbReference type="ARBA" id="ARBA00022741"/>
    </source>
</evidence>
<evidence type="ECO:0000256" key="6">
    <source>
        <dbReference type="HAMAP-Rule" id="MF_00061"/>
    </source>
</evidence>
<feature type="domain" description="GHMP kinase N-terminal" evidence="7">
    <location>
        <begin position="59"/>
        <end position="137"/>
    </location>
</feature>
<dbReference type="SUPFAM" id="SSF55060">
    <property type="entry name" value="GHMP Kinase, C-terminal domain"/>
    <property type="match status" value="1"/>
</dbReference>
<comment type="pathway">
    <text evidence="6">Isoprenoid biosynthesis; isopentenyl diphosphate biosynthesis via DXP pathway; isopentenyl diphosphate from 1-deoxy-D-xylulose 5-phosphate: step 3/6.</text>
</comment>
<dbReference type="STRING" id="608538.HTH_0113"/>